<organism evidence="11 12">
    <name type="scientific">Ephemerocybe angulata</name>
    <dbReference type="NCBI Taxonomy" id="980116"/>
    <lineage>
        <taxon>Eukaryota</taxon>
        <taxon>Fungi</taxon>
        <taxon>Dikarya</taxon>
        <taxon>Basidiomycota</taxon>
        <taxon>Agaricomycotina</taxon>
        <taxon>Agaricomycetes</taxon>
        <taxon>Agaricomycetidae</taxon>
        <taxon>Agaricales</taxon>
        <taxon>Agaricineae</taxon>
        <taxon>Psathyrellaceae</taxon>
        <taxon>Ephemerocybe</taxon>
    </lineage>
</organism>
<dbReference type="GO" id="GO:0000209">
    <property type="term" value="P:protein polyubiquitination"/>
    <property type="evidence" value="ECO:0007669"/>
    <property type="project" value="InterPro"/>
</dbReference>
<feature type="region of interest" description="Disordered" evidence="8">
    <location>
        <begin position="640"/>
        <end position="747"/>
    </location>
</feature>
<dbReference type="Pfam" id="PF00642">
    <property type="entry name" value="zf-CCCH"/>
    <property type="match status" value="2"/>
</dbReference>
<feature type="domain" description="C3H1-type" evidence="10">
    <location>
        <begin position="570"/>
        <end position="597"/>
    </location>
</feature>
<dbReference type="InterPro" id="IPR045072">
    <property type="entry name" value="MKRN-like"/>
</dbReference>
<evidence type="ECO:0000256" key="7">
    <source>
        <dbReference type="PROSITE-ProRule" id="PRU00723"/>
    </source>
</evidence>
<dbReference type="OrthoDB" id="2129491at2759"/>
<keyword evidence="5 7" id="KW-0862">Zinc</keyword>
<feature type="zinc finger region" description="C3H1-type" evidence="7">
    <location>
        <begin position="414"/>
        <end position="440"/>
    </location>
</feature>
<feature type="region of interest" description="Disordered" evidence="8">
    <location>
        <begin position="402"/>
        <end position="421"/>
    </location>
</feature>
<dbReference type="EMBL" id="JACGCI010000009">
    <property type="protein sequence ID" value="KAF6761519.1"/>
    <property type="molecule type" value="Genomic_DNA"/>
</dbReference>
<dbReference type="InterPro" id="IPR036855">
    <property type="entry name" value="Znf_CCCH_sf"/>
</dbReference>
<dbReference type="SUPFAM" id="SSF54928">
    <property type="entry name" value="RNA-binding domain, RBD"/>
    <property type="match status" value="1"/>
</dbReference>
<feature type="zinc finger region" description="C3H1-type" evidence="7">
    <location>
        <begin position="6"/>
        <end position="33"/>
    </location>
</feature>
<feature type="zinc finger region" description="C3H1-type" evidence="7">
    <location>
        <begin position="615"/>
        <end position="642"/>
    </location>
</feature>
<feature type="compositionally biased region" description="Polar residues" evidence="8">
    <location>
        <begin position="171"/>
        <end position="180"/>
    </location>
</feature>
<feature type="zinc finger region" description="C3H1-type" evidence="7">
    <location>
        <begin position="305"/>
        <end position="332"/>
    </location>
</feature>
<feature type="compositionally biased region" description="Polar residues" evidence="8">
    <location>
        <begin position="730"/>
        <end position="739"/>
    </location>
</feature>
<dbReference type="SUPFAM" id="SSF57850">
    <property type="entry name" value="RING/U-box"/>
    <property type="match status" value="1"/>
</dbReference>
<feature type="compositionally biased region" description="Acidic residues" evidence="8">
    <location>
        <begin position="220"/>
        <end position="249"/>
    </location>
</feature>
<feature type="zinc finger region" description="C3H1-type" evidence="7">
    <location>
        <begin position="93"/>
        <end position="119"/>
    </location>
</feature>
<feature type="region of interest" description="Disordered" evidence="8">
    <location>
        <begin position="155"/>
        <end position="264"/>
    </location>
</feature>
<proteinExistence type="predicted"/>
<keyword evidence="2 7" id="KW-0479">Metal-binding</keyword>
<feature type="domain" description="C3H1-type" evidence="10">
    <location>
        <begin position="93"/>
        <end position="119"/>
    </location>
</feature>
<evidence type="ECO:0000256" key="6">
    <source>
        <dbReference type="PROSITE-ProRule" id="PRU00176"/>
    </source>
</evidence>
<feature type="compositionally biased region" description="Low complexity" evidence="8">
    <location>
        <begin position="531"/>
        <end position="550"/>
    </location>
</feature>
<dbReference type="Gene3D" id="3.30.1370.210">
    <property type="match status" value="2"/>
</dbReference>
<evidence type="ECO:0000256" key="1">
    <source>
        <dbReference type="ARBA" id="ARBA00022679"/>
    </source>
</evidence>
<evidence type="ECO:0000259" key="9">
    <source>
        <dbReference type="PROSITE" id="PS50102"/>
    </source>
</evidence>
<feature type="compositionally biased region" description="Basic and acidic residues" evidence="8">
    <location>
        <begin position="250"/>
        <end position="264"/>
    </location>
</feature>
<accession>A0A8H6IBP1</accession>
<feature type="zinc finger region" description="C3H1-type" evidence="7">
    <location>
        <begin position="570"/>
        <end position="597"/>
    </location>
</feature>
<dbReference type="Pfam" id="PF14608">
    <property type="entry name" value="zf-CCCH_2"/>
    <property type="match status" value="5"/>
</dbReference>
<evidence type="ECO:0000259" key="10">
    <source>
        <dbReference type="PROSITE" id="PS50103"/>
    </source>
</evidence>
<evidence type="ECO:0000256" key="5">
    <source>
        <dbReference type="ARBA" id="ARBA00022833"/>
    </source>
</evidence>
<feature type="zinc finger region" description="C3H1-type" evidence="7">
    <location>
        <begin position="754"/>
        <end position="776"/>
    </location>
</feature>
<dbReference type="PANTHER" id="PTHR11224:SF10">
    <property type="entry name" value="IP09428P-RELATED"/>
    <property type="match status" value="1"/>
</dbReference>
<protein>
    <recommendedName>
        <fullName evidence="13">RING-type E3 ubiquitin transferase</fullName>
    </recommendedName>
</protein>
<dbReference type="GO" id="GO:0003723">
    <property type="term" value="F:RNA binding"/>
    <property type="evidence" value="ECO:0007669"/>
    <property type="project" value="UniProtKB-UniRule"/>
</dbReference>
<keyword evidence="1" id="KW-0808">Transferase</keyword>
<feature type="compositionally biased region" description="Polar residues" evidence="8">
    <location>
        <begin position="603"/>
        <end position="612"/>
    </location>
</feature>
<evidence type="ECO:0000256" key="4">
    <source>
        <dbReference type="ARBA" id="ARBA00022786"/>
    </source>
</evidence>
<sequence>MPSSEGPKKKVCKHYLKGKCAYGQKCTKGHVTPVSPPVKPPTKIVSPKPTYHPPRTQPAAASVVNRSPTPPDIGEDNVDLPASIPPKRSPSVMSRDICHFYLSGDCESGAECSFLHQDAESRPPTSQALNKDQRPCRHFLKGKCVQGQRCAFLHTSSRIPSQESSPERRTPTPTMRSQSSSRHDENMHRGYSNPSAGYRPTSPFGYQGVVSQREPAEPSNLEDEAAEEDGPDDEDEDEDGRYDDAEISEEPARPDAYRQQEERHVVPSESPYARVYPPFVEAPKPIPYVTEIIPHWSQFADPNADGNVPFCKQLAQNQCVLRDACRFRHSLTVDEYTMLFKDLQPNLWTVPRSGIQTAVHLPFMPSLPLPPPLPAPAPAPAPAPLPPPAAPAPLSASILKADTLTSSRSRPSVPRKKECEFYPRGNCKNGDKCPYAHIGTPPEDFGERPKKPCRDFEVDGECKWGDLCRFSHDSRKAESQQEEEEPAAEGDNGWGAETTTNGWGEEPATHKSNGWGEEPTVDNTNNGWGPAAAADGGRGYSSRSGNGRPGPSRDDSSWSGSGGRTRSQFSGSRGACYDFSIGNCRRGDRCRFQHDRGADNGSPAGSNWSGSDGTRKKFGVCYQFQEGRCTRGDYCRFSHDDPGGEVQQSHSQQSHSGWDSQAAYPVDSSWGHGEQVDSEHVEKTGNGWAAEEEVEEQAEGSGTGDGWPVEDSGATGPEEIDPTANDESWAEQSNANTDAWTAGDDNDPVKIHKPCKAFGQGACERGDRCRYLHKLPEDQKQYHAETAVATEDEEPAVEVEQQVVEETVERAIEPAALENTVEDESEWPEEEEEESEVDTVNDRFMYQCTVQFNSRCAPTAVMTAADSNKVLLSNLPAEETLVEEIRRLAIGFGELKEVSVLDETAETATVTVEFVNQEDAMIAVKQLNDQLFASRPISARLDSRTPVFARSPLHSQMLMVSWPGPTVIAWAFYPTITMAKSAAEKLNKAQFKAREINASFERHPKNSRGPFAIKLAGLPATATKSDLEAFCQDPPSTLINIGEPSYRDSPEDDIRQDLERWGRIEQFRICPQDDAAFRTVAYVTMQGFAAANEAAEKLNKSTPKYLGEKALRVQHIYLSSYQVLPEVFECIQDQLAVIRDKYKETCTVVENFDGYSHIIEIRAAIEESTGFSAANTELGDLVSGSLLLDSEGRGIWDRYFELPSSSKAIDRINSPSDIPCFVHCDKRLGCVRVFGSPDGQARGKSAVLKLLQKVEKLHHEIPLERSQVGALVHGRFAFLRDSLGENKVSLDIVDARLVVRGSAEDLEKAKLVVSDLDSSPSLSPESMGTRSLNPTSSSSSSTSPLCPFCERVPVSPIKLTCRHAYCEACLQFALRSTAKREFSAAFFRCISTLNSRRRKGDDSAADDAQGNEVAQLCSAPLSYVVVRDSLPTAVEVEYLKAAFLAYIQTSGGQFFFCPTPDCQAIYRSGEEGIVIRCAMCSADICPRCCSRIHDGSLCNRNLVSGSVEM</sequence>
<dbReference type="GO" id="GO:0061630">
    <property type="term" value="F:ubiquitin protein ligase activity"/>
    <property type="evidence" value="ECO:0007669"/>
    <property type="project" value="InterPro"/>
</dbReference>
<keyword evidence="6" id="KW-0694">RNA-binding</keyword>
<comment type="caution">
    <text evidence="11">The sequence shown here is derived from an EMBL/GenBank/DDBJ whole genome shotgun (WGS) entry which is preliminary data.</text>
</comment>
<dbReference type="PROSITE" id="PS50103">
    <property type="entry name" value="ZF_C3H1"/>
    <property type="match status" value="9"/>
</dbReference>
<feature type="domain" description="C3H1-type" evidence="10">
    <location>
        <begin position="754"/>
        <end position="776"/>
    </location>
</feature>
<keyword evidence="4" id="KW-0833">Ubl conjugation pathway</keyword>
<name>A0A8H6IBP1_9AGAR</name>
<feature type="compositionally biased region" description="Low complexity" evidence="8">
    <location>
        <begin position="647"/>
        <end position="656"/>
    </location>
</feature>
<dbReference type="SMART" id="SM00360">
    <property type="entry name" value="RRM"/>
    <property type="match status" value="2"/>
</dbReference>
<dbReference type="InterPro" id="IPR012677">
    <property type="entry name" value="Nucleotide-bd_a/b_plait_sf"/>
</dbReference>
<dbReference type="Proteomes" id="UP000521943">
    <property type="component" value="Unassembled WGS sequence"/>
</dbReference>
<evidence type="ECO:0000256" key="8">
    <source>
        <dbReference type="SAM" id="MobiDB-lite"/>
    </source>
</evidence>
<dbReference type="PROSITE" id="PS50102">
    <property type="entry name" value="RRM"/>
    <property type="match status" value="1"/>
</dbReference>
<dbReference type="PANTHER" id="PTHR11224">
    <property type="entry name" value="MAKORIN-RELATED"/>
    <property type="match status" value="1"/>
</dbReference>
<feature type="domain" description="C3H1-type" evidence="10">
    <location>
        <begin position="130"/>
        <end position="157"/>
    </location>
</feature>
<dbReference type="CDD" id="cd00590">
    <property type="entry name" value="RRM_SF"/>
    <property type="match status" value="1"/>
</dbReference>
<dbReference type="PROSITE" id="PS00518">
    <property type="entry name" value="ZF_RING_1"/>
    <property type="match status" value="1"/>
</dbReference>
<feature type="region of interest" description="Disordered" evidence="8">
    <location>
        <begin position="31"/>
        <end position="90"/>
    </location>
</feature>
<feature type="domain" description="C3H1-type" evidence="10">
    <location>
        <begin position="305"/>
        <end position="332"/>
    </location>
</feature>
<dbReference type="InterPro" id="IPR000504">
    <property type="entry name" value="RRM_dom"/>
</dbReference>
<dbReference type="Pfam" id="PF01485">
    <property type="entry name" value="IBR"/>
    <property type="match status" value="1"/>
</dbReference>
<feature type="domain" description="C3H1-type" evidence="10">
    <location>
        <begin position="615"/>
        <end position="642"/>
    </location>
</feature>
<feature type="domain" description="C3H1-type" evidence="10">
    <location>
        <begin position="447"/>
        <end position="475"/>
    </location>
</feature>
<dbReference type="InterPro" id="IPR017907">
    <property type="entry name" value="Znf_RING_CS"/>
</dbReference>
<dbReference type="SMART" id="SM00356">
    <property type="entry name" value="ZnF_C3H1"/>
    <property type="match status" value="9"/>
</dbReference>
<evidence type="ECO:0008006" key="13">
    <source>
        <dbReference type="Google" id="ProtNLM"/>
    </source>
</evidence>
<evidence type="ECO:0000256" key="3">
    <source>
        <dbReference type="ARBA" id="ARBA00022771"/>
    </source>
</evidence>
<feature type="compositionally biased region" description="Acidic residues" evidence="8">
    <location>
        <begin position="820"/>
        <end position="838"/>
    </location>
</feature>
<feature type="domain" description="C3H1-type" evidence="10">
    <location>
        <begin position="414"/>
        <end position="440"/>
    </location>
</feature>
<keyword evidence="3 7" id="KW-0863">Zinc-finger</keyword>
<dbReference type="GO" id="GO:0008270">
    <property type="term" value="F:zinc ion binding"/>
    <property type="evidence" value="ECO:0007669"/>
    <property type="project" value="UniProtKB-KW"/>
</dbReference>
<dbReference type="CDD" id="cd20335">
    <property type="entry name" value="BRcat_RBR"/>
    <property type="match status" value="1"/>
</dbReference>
<keyword evidence="12" id="KW-1185">Reference proteome</keyword>
<feature type="region of interest" description="Disordered" evidence="8">
    <location>
        <begin position="1316"/>
        <end position="1345"/>
    </location>
</feature>
<dbReference type="SUPFAM" id="SSF90229">
    <property type="entry name" value="CCCH zinc finger"/>
    <property type="match status" value="4"/>
</dbReference>
<feature type="region of interest" description="Disordered" evidence="8">
    <location>
        <begin position="819"/>
        <end position="838"/>
    </location>
</feature>
<dbReference type="Gene3D" id="3.30.70.330">
    <property type="match status" value="1"/>
</dbReference>
<evidence type="ECO:0000313" key="11">
    <source>
        <dbReference type="EMBL" id="KAF6761519.1"/>
    </source>
</evidence>
<feature type="domain" description="C3H1-type" evidence="10">
    <location>
        <begin position="6"/>
        <end position="33"/>
    </location>
</feature>
<evidence type="ECO:0000313" key="12">
    <source>
        <dbReference type="Proteomes" id="UP000521943"/>
    </source>
</evidence>
<feature type="region of interest" description="Disordered" evidence="8">
    <location>
        <begin position="591"/>
        <end position="612"/>
    </location>
</feature>
<gene>
    <name evidence="11" type="ORF">DFP72DRAFT_878887</name>
</gene>
<feature type="zinc finger region" description="C3H1-type" evidence="7">
    <location>
        <begin position="447"/>
        <end position="475"/>
    </location>
</feature>
<dbReference type="InterPro" id="IPR000571">
    <property type="entry name" value="Znf_CCCH"/>
</dbReference>
<feature type="region of interest" description="Disordered" evidence="8">
    <location>
        <begin position="475"/>
        <end position="575"/>
    </location>
</feature>
<feature type="domain" description="RRM" evidence="9">
    <location>
        <begin position="868"/>
        <end position="944"/>
    </location>
</feature>
<evidence type="ECO:0000256" key="2">
    <source>
        <dbReference type="ARBA" id="ARBA00022723"/>
    </source>
</evidence>
<feature type="zinc finger region" description="C3H1-type" evidence="7">
    <location>
        <begin position="130"/>
        <end position="157"/>
    </location>
</feature>
<dbReference type="InterPro" id="IPR035979">
    <property type="entry name" value="RBD_domain_sf"/>
</dbReference>
<reference evidence="11 12" key="1">
    <citation type="submission" date="2020-07" db="EMBL/GenBank/DDBJ databases">
        <title>Comparative genomics of pyrophilous fungi reveals a link between fire events and developmental genes.</title>
        <authorList>
            <consortium name="DOE Joint Genome Institute"/>
            <person name="Steindorff A.S."/>
            <person name="Carver A."/>
            <person name="Calhoun S."/>
            <person name="Stillman K."/>
            <person name="Liu H."/>
            <person name="Lipzen A."/>
            <person name="Pangilinan J."/>
            <person name="Labutti K."/>
            <person name="Bruns T.D."/>
            <person name="Grigoriev I.V."/>
        </authorList>
    </citation>
    <scope>NUCLEOTIDE SEQUENCE [LARGE SCALE GENOMIC DNA]</scope>
    <source>
        <strain evidence="11 12">CBS 144469</strain>
    </source>
</reference>
<feature type="compositionally biased region" description="Polar residues" evidence="8">
    <location>
        <begin position="155"/>
        <end position="164"/>
    </location>
</feature>
<dbReference type="InterPro" id="IPR002867">
    <property type="entry name" value="IBR_dom"/>
</dbReference>
<dbReference type="Gene3D" id="4.10.1000.10">
    <property type="entry name" value="Zinc finger, CCCH-type"/>
    <property type="match status" value="3"/>
</dbReference>
<feature type="compositionally biased region" description="Basic and acidic residues" evidence="8">
    <location>
        <begin position="674"/>
        <end position="683"/>
    </location>
</feature>